<feature type="compositionally biased region" description="Polar residues" evidence="1">
    <location>
        <begin position="266"/>
        <end position="329"/>
    </location>
</feature>
<feature type="compositionally biased region" description="Low complexity" evidence="1">
    <location>
        <begin position="346"/>
        <end position="358"/>
    </location>
</feature>
<dbReference type="VEuPathDB" id="FungiDB:PV07_04880"/>
<evidence type="ECO:0000313" key="4">
    <source>
        <dbReference type="Proteomes" id="UP000054466"/>
    </source>
</evidence>
<dbReference type="GeneID" id="27344074"/>
<sequence>MSSSPSSVKLRSPKRTAPKRTPLQERTSSETNELSPRLGQEPSSDQGTLNIYNTTPFPTKPAHVLLPSTIRKKKSFGPSQLADTSGLLYESESGRSSDASRSLRGGGSKPTVRLKRSVKALRDLYESQAEEASRPSTATSPALRPSTASSSRLRSISSSESLSGAYAWESLQKITADDLALLPSLPSGSHTLKRISSRSSFTSIPEKVTAAATSTPNYKVLAVTSSPRLPSFRESKSPLLEAFEEASSTESDKDGSSSPNVVRLAPTSSPRQYRSTDQSSSPNVVRLAHSSSTEQFQSSDQSSSPNVVRLVHTSSTEQFQSSDQSSSPNVVKFGLSSPSTARPDFSKSSTLSRSSSSSSRKRKRSESGGGKSFAERAGARNPLASSPPVHRYIPSSAAASASSLVDPGLPSSAPQSIQQTNESIDESSPVVRVLARDDPMSDSGSVSDTHASLQAALSSSPPRIQYPIVRAPALSQHVGLAVPKRNSRSMSTEGSMAKFSPRLSAVPSEGSWMRTRPASEASSIPDDLDQYLKSEELAPASTYIINEGANLTQIRLIPDSEPQTEPQCDSDWQTEYSHEELDPHHNEATDEVSALPSTEYAYRSPPLRPSRSSGFIHSSSNNSSQQSIARLNSMNSFTKSRHNKSFSNSLRPGSSGSITSVIPVPTWARRYYSGFYRDSFQYLYSSGSYVNLRERAAAQAPIPVHLEPPSRPATSKSSNTSLRNIHQGMMDGVGGPFRPRKRPKLEARKSHLLPGVGPLVSNPVRAPPAARASTVRRQSYPQTQSYPNTHSRSVSLPLHPADPRSHWAGVVEIHEQPLGDGPGSSYMIRHHSYTYSVSGSQSDSQNNQSVIHHPRASGGSGNIFRRSWHRWSSSPHLHHDARLGTGSSVSRGFGFPFNAKSRWMTGVPDLVTGGQTQSPLHIDLRSVQVICFTAGFLMPAAWFVGAFLPLPTRPASFGDIEKQVVQEQRQRQRQSHPQQQSQPRAQSLRYSLSQRFSSECSQAEQEWESMDILARLRYERHAAGVAELKFQNARWWRNLNRWMSAVGVVVCALVVLLAVLGTKHNWGES</sequence>
<feature type="region of interest" description="Disordered" evidence="1">
    <location>
        <begin position="965"/>
        <end position="985"/>
    </location>
</feature>
<organism evidence="3 4">
    <name type="scientific">Cladophialophora immunda</name>
    <dbReference type="NCBI Taxonomy" id="569365"/>
    <lineage>
        <taxon>Eukaryota</taxon>
        <taxon>Fungi</taxon>
        <taxon>Dikarya</taxon>
        <taxon>Ascomycota</taxon>
        <taxon>Pezizomycotina</taxon>
        <taxon>Eurotiomycetes</taxon>
        <taxon>Chaetothyriomycetidae</taxon>
        <taxon>Chaetothyriales</taxon>
        <taxon>Herpotrichiellaceae</taxon>
        <taxon>Cladophialophora</taxon>
    </lineage>
</organism>
<keyword evidence="2" id="KW-1133">Transmembrane helix</keyword>
<feature type="region of interest" description="Disordered" evidence="1">
    <location>
        <begin position="87"/>
        <end position="160"/>
    </location>
</feature>
<dbReference type="AlphaFoldDB" id="A0A0D1ZM80"/>
<feature type="compositionally biased region" description="Polar residues" evidence="1">
    <location>
        <begin position="24"/>
        <end position="34"/>
    </location>
</feature>
<feature type="region of interest" description="Disordered" evidence="1">
    <location>
        <begin position="243"/>
        <end position="458"/>
    </location>
</feature>
<gene>
    <name evidence="3" type="ORF">PV07_04880</name>
</gene>
<proteinExistence type="predicted"/>
<dbReference type="OrthoDB" id="4153178at2759"/>
<dbReference type="HOGENOM" id="CLU_289495_0_0_1"/>
<dbReference type="EMBL" id="KN847042">
    <property type="protein sequence ID" value="KIW29031.1"/>
    <property type="molecule type" value="Genomic_DNA"/>
</dbReference>
<feature type="region of interest" description="Disordered" evidence="1">
    <location>
        <begin position="753"/>
        <end position="794"/>
    </location>
</feature>
<feature type="region of interest" description="Disordered" evidence="1">
    <location>
        <begin position="182"/>
        <end position="204"/>
    </location>
</feature>
<feature type="compositionally biased region" description="Low complexity" evidence="1">
    <location>
        <begin position="94"/>
        <end position="103"/>
    </location>
</feature>
<feature type="compositionally biased region" description="Polar residues" evidence="1">
    <location>
        <begin position="775"/>
        <end position="794"/>
    </location>
</feature>
<dbReference type="Proteomes" id="UP000054466">
    <property type="component" value="Unassembled WGS sequence"/>
</dbReference>
<keyword evidence="4" id="KW-1185">Reference proteome</keyword>
<feature type="compositionally biased region" description="Low complexity" evidence="1">
    <location>
        <begin position="603"/>
        <end position="628"/>
    </location>
</feature>
<name>A0A0D1ZM80_9EURO</name>
<evidence type="ECO:0008006" key="5">
    <source>
        <dbReference type="Google" id="ProtNLM"/>
    </source>
</evidence>
<protein>
    <recommendedName>
        <fullName evidence="5">Serine-rich protein</fullName>
    </recommendedName>
</protein>
<feature type="compositionally biased region" description="Low complexity" evidence="1">
    <location>
        <begin position="975"/>
        <end position="985"/>
    </location>
</feature>
<reference evidence="3 4" key="1">
    <citation type="submission" date="2015-01" db="EMBL/GenBank/DDBJ databases">
        <title>The Genome Sequence of Cladophialophora immunda CBS83496.</title>
        <authorList>
            <consortium name="The Broad Institute Genomics Platform"/>
            <person name="Cuomo C."/>
            <person name="de Hoog S."/>
            <person name="Gorbushina A."/>
            <person name="Stielow B."/>
            <person name="Teixiera M."/>
            <person name="Abouelleil A."/>
            <person name="Chapman S.B."/>
            <person name="Priest M."/>
            <person name="Young S.K."/>
            <person name="Wortman J."/>
            <person name="Nusbaum C."/>
            <person name="Birren B."/>
        </authorList>
    </citation>
    <scope>NUCLEOTIDE SEQUENCE [LARGE SCALE GENOMIC DNA]</scope>
    <source>
        <strain evidence="3 4">CBS 83496</strain>
    </source>
</reference>
<keyword evidence="2" id="KW-0812">Transmembrane</keyword>
<evidence type="ECO:0000313" key="3">
    <source>
        <dbReference type="EMBL" id="KIW29031.1"/>
    </source>
</evidence>
<accession>A0A0D1ZM80</accession>
<feature type="region of interest" description="Disordered" evidence="1">
    <location>
        <begin position="1"/>
        <end position="66"/>
    </location>
</feature>
<feature type="compositionally biased region" description="Polar residues" evidence="1">
    <location>
        <begin position="412"/>
        <end position="422"/>
    </location>
</feature>
<feature type="compositionally biased region" description="Low complexity" evidence="1">
    <location>
        <begin position="1"/>
        <end position="10"/>
    </location>
</feature>
<feature type="transmembrane region" description="Helical" evidence="2">
    <location>
        <begin position="1042"/>
        <end position="1061"/>
    </location>
</feature>
<feature type="compositionally biased region" description="Polar residues" evidence="1">
    <location>
        <begin position="41"/>
        <end position="57"/>
    </location>
</feature>
<evidence type="ECO:0000256" key="1">
    <source>
        <dbReference type="SAM" id="MobiDB-lite"/>
    </source>
</evidence>
<feature type="transmembrane region" description="Helical" evidence="2">
    <location>
        <begin position="927"/>
        <end position="948"/>
    </location>
</feature>
<feature type="compositionally biased region" description="Low complexity" evidence="1">
    <location>
        <begin position="135"/>
        <end position="160"/>
    </location>
</feature>
<dbReference type="RefSeq" id="XP_016249247.1">
    <property type="nucleotide sequence ID" value="XM_016391728.1"/>
</dbReference>
<evidence type="ECO:0000256" key="2">
    <source>
        <dbReference type="SAM" id="Phobius"/>
    </source>
</evidence>
<feature type="region of interest" description="Disordered" evidence="1">
    <location>
        <begin position="601"/>
        <end position="628"/>
    </location>
</feature>
<keyword evidence="2" id="KW-0472">Membrane</keyword>